<feature type="domain" description="HTH luxR-type" evidence="5">
    <location>
        <begin position="330"/>
        <end position="399"/>
    </location>
</feature>
<evidence type="ECO:0000256" key="2">
    <source>
        <dbReference type="ARBA" id="ARBA00023125"/>
    </source>
</evidence>
<keyword evidence="2" id="KW-0238">DNA-binding</keyword>
<dbReference type="Gene3D" id="1.10.10.10">
    <property type="entry name" value="Winged helix-like DNA-binding domain superfamily/Winged helix DNA-binding domain"/>
    <property type="match status" value="1"/>
</dbReference>
<dbReference type="AlphaFoldDB" id="A0A940Y2W1"/>
<feature type="region of interest" description="Disordered" evidence="4">
    <location>
        <begin position="1"/>
        <end position="25"/>
    </location>
</feature>
<dbReference type="Pfam" id="PF01590">
    <property type="entry name" value="GAF"/>
    <property type="match status" value="1"/>
</dbReference>
<dbReference type="PANTHER" id="PTHR44688:SF16">
    <property type="entry name" value="DNA-BINDING TRANSCRIPTIONAL ACTIVATOR DEVR_DOSR"/>
    <property type="match status" value="1"/>
</dbReference>
<reference evidence="6 7" key="1">
    <citation type="submission" date="2021-04" db="EMBL/GenBank/DDBJ databases">
        <authorList>
            <person name="Tang X."/>
            <person name="Zhou X."/>
            <person name="Chen X."/>
            <person name="Cernava T."/>
            <person name="Zhang C."/>
        </authorList>
    </citation>
    <scope>NUCLEOTIDE SEQUENCE [LARGE SCALE GENOMIC DNA]</scope>
    <source>
        <strain evidence="6 7">BH-SS-21</strain>
    </source>
</reference>
<dbReference type="RefSeq" id="WP_210892257.1">
    <property type="nucleotide sequence ID" value="NZ_JAGPYQ010000002.1"/>
</dbReference>
<dbReference type="InterPro" id="IPR029016">
    <property type="entry name" value="GAF-like_dom_sf"/>
</dbReference>
<evidence type="ECO:0000256" key="1">
    <source>
        <dbReference type="ARBA" id="ARBA00023015"/>
    </source>
</evidence>
<dbReference type="SUPFAM" id="SSF46894">
    <property type="entry name" value="C-terminal effector domain of the bipartite response regulators"/>
    <property type="match status" value="1"/>
</dbReference>
<name>A0A940Y2W1_9ACTN</name>
<keyword evidence="3" id="KW-0804">Transcription</keyword>
<evidence type="ECO:0000313" key="6">
    <source>
        <dbReference type="EMBL" id="MBQ0854543.1"/>
    </source>
</evidence>
<dbReference type="PANTHER" id="PTHR44688">
    <property type="entry name" value="DNA-BINDING TRANSCRIPTIONAL ACTIVATOR DEVR_DOSR"/>
    <property type="match status" value="1"/>
</dbReference>
<dbReference type="Proteomes" id="UP000677413">
    <property type="component" value="Unassembled WGS sequence"/>
</dbReference>
<dbReference type="Gene3D" id="3.30.450.40">
    <property type="match status" value="1"/>
</dbReference>
<accession>A0A940Y2W1</accession>
<evidence type="ECO:0000259" key="5">
    <source>
        <dbReference type="PROSITE" id="PS50043"/>
    </source>
</evidence>
<evidence type="ECO:0000256" key="4">
    <source>
        <dbReference type="SAM" id="MobiDB-lite"/>
    </source>
</evidence>
<dbReference type="SMART" id="SM00421">
    <property type="entry name" value="HTH_LUXR"/>
    <property type="match status" value="1"/>
</dbReference>
<keyword evidence="7" id="KW-1185">Reference proteome</keyword>
<dbReference type="SUPFAM" id="SSF55781">
    <property type="entry name" value="GAF domain-like"/>
    <property type="match status" value="1"/>
</dbReference>
<dbReference type="EMBL" id="JAGPYQ010000002">
    <property type="protein sequence ID" value="MBQ0854543.1"/>
    <property type="molecule type" value="Genomic_DNA"/>
</dbReference>
<feature type="region of interest" description="Disordered" evidence="4">
    <location>
        <begin position="313"/>
        <end position="332"/>
    </location>
</feature>
<gene>
    <name evidence="6" type="ORF">J8N05_41010</name>
</gene>
<dbReference type="SMART" id="SM00065">
    <property type="entry name" value="GAF"/>
    <property type="match status" value="1"/>
</dbReference>
<protein>
    <submittedName>
        <fullName evidence="6">GAF domain-containing protein</fullName>
    </submittedName>
</protein>
<sequence length="399" mass="43938">MRAQSRDGRHDAGSPARPAVRHSELADRGRKVLEAAAHLTGPEHAAVPDAMHDLAALDDRLAVLTSALRERLVSRSALADGVEAVGLGTSLADALDVRHEIHDHLSHERLRRLDAVEAGLSPLRKLRHPEELLNRACETVLSSCGFDRVMLSRVEGSVWRPWKSRAVTDREPERAFREWMRGVPEIQLDHLTLESEMVRCHRPALVTDGEHDPRVHRPLLEASGLRSYVAAPLMPAGRVIGFLHADHASAPVTSLDLDVLWAFTRAFGQLFERTVLLARLGEQRAKVQAAMETLGNVLGDLASAEIELIPRASATSSDSRTDRPPVHSSSAALESLLTPRELEVLSLMATGATNDRIAEQLVISNGTVKSHVKRILRKLRAENRGEAIYDYLHLTITDS</sequence>
<proteinExistence type="predicted"/>
<dbReference type="CDD" id="cd06170">
    <property type="entry name" value="LuxR_C_like"/>
    <property type="match status" value="1"/>
</dbReference>
<dbReference type="GO" id="GO:0003677">
    <property type="term" value="F:DNA binding"/>
    <property type="evidence" value="ECO:0007669"/>
    <property type="project" value="UniProtKB-KW"/>
</dbReference>
<dbReference type="PROSITE" id="PS00622">
    <property type="entry name" value="HTH_LUXR_1"/>
    <property type="match status" value="1"/>
</dbReference>
<feature type="compositionally biased region" description="Basic and acidic residues" evidence="4">
    <location>
        <begin position="1"/>
        <end position="12"/>
    </location>
</feature>
<organism evidence="6 7">
    <name type="scientific">Streptomyces liliiviolaceus</name>
    <dbReference type="NCBI Taxonomy" id="2823109"/>
    <lineage>
        <taxon>Bacteria</taxon>
        <taxon>Bacillati</taxon>
        <taxon>Actinomycetota</taxon>
        <taxon>Actinomycetes</taxon>
        <taxon>Kitasatosporales</taxon>
        <taxon>Streptomycetaceae</taxon>
        <taxon>Streptomyces</taxon>
    </lineage>
</organism>
<evidence type="ECO:0000313" key="7">
    <source>
        <dbReference type="Proteomes" id="UP000677413"/>
    </source>
</evidence>
<dbReference type="InterPro" id="IPR036388">
    <property type="entry name" value="WH-like_DNA-bd_sf"/>
</dbReference>
<dbReference type="InterPro" id="IPR000792">
    <property type="entry name" value="Tscrpt_reg_LuxR_C"/>
</dbReference>
<dbReference type="InterPro" id="IPR003018">
    <property type="entry name" value="GAF"/>
</dbReference>
<keyword evidence="1" id="KW-0805">Transcription regulation</keyword>
<dbReference type="GO" id="GO:0006355">
    <property type="term" value="P:regulation of DNA-templated transcription"/>
    <property type="evidence" value="ECO:0007669"/>
    <property type="project" value="InterPro"/>
</dbReference>
<comment type="caution">
    <text evidence="6">The sequence shown here is derived from an EMBL/GenBank/DDBJ whole genome shotgun (WGS) entry which is preliminary data.</text>
</comment>
<dbReference type="Pfam" id="PF00196">
    <property type="entry name" value="GerE"/>
    <property type="match status" value="1"/>
</dbReference>
<dbReference type="InterPro" id="IPR016032">
    <property type="entry name" value="Sig_transdc_resp-reg_C-effctor"/>
</dbReference>
<dbReference type="PRINTS" id="PR00038">
    <property type="entry name" value="HTHLUXR"/>
</dbReference>
<dbReference type="PROSITE" id="PS50043">
    <property type="entry name" value="HTH_LUXR_2"/>
    <property type="match status" value="1"/>
</dbReference>
<evidence type="ECO:0000256" key="3">
    <source>
        <dbReference type="ARBA" id="ARBA00023163"/>
    </source>
</evidence>